<dbReference type="RefSeq" id="WP_207118437.1">
    <property type="nucleotide sequence ID" value="NZ_JAFLEQ010000008.1"/>
</dbReference>
<keyword evidence="7" id="KW-1185">Reference proteome</keyword>
<dbReference type="SMART" id="SM00345">
    <property type="entry name" value="HTH_GNTR"/>
    <property type="match status" value="1"/>
</dbReference>
<gene>
    <name evidence="6" type="ORF">JZY06_03490</name>
</gene>
<accession>A0A939DZI4</accession>
<evidence type="ECO:0000256" key="2">
    <source>
        <dbReference type="ARBA" id="ARBA00023125"/>
    </source>
</evidence>
<dbReference type="GO" id="GO:0003677">
    <property type="term" value="F:DNA binding"/>
    <property type="evidence" value="ECO:0007669"/>
    <property type="project" value="UniProtKB-KW"/>
</dbReference>
<feature type="domain" description="HTH gntR-type" evidence="5">
    <location>
        <begin position="20"/>
        <end position="88"/>
    </location>
</feature>
<keyword evidence="3" id="KW-0804">Transcription</keyword>
<dbReference type="SMART" id="SM00895">
    <property type="entry name" value="FCD"/>
    <property type="match status" value="1"/>
</dbReference>
<reference evidence="6" key="1">
    <citation type="submission" date="2021-03" db="EMBL/GenBank/DDBJ databases">
        <authorList>
            <person name="Sun Q."/>
        </authorList>
    </citation>
    <scope>NUCLEOTIDE SEQUENCE</scope>
    <source>
        <strain evidence="6">CCM 8862</strain>
    </source>
</reference>
<feature type="region of interest" description="Disordered" evidence="4">
    <location>
        <begin position="1"/>
        <end position="24"/>
    </location>
</feature>
<dbReference type="Gene3D" id="1.20.120.530">
    <property type="entry name" value="GntR ligand-binding domain-like"/>
    <property type="match status" value="1"/>
</dbReference>
<proteinExistence type="predicted"/>
<evidence type="ECO:0000256" key="3">
    <source>
        <dbReference type="ARBA" id="ARBA00023163"/>
    </source>
</evidence>
<dbReference type="AlphaFoldDB" id="A0A939DZI4"/>
<dbReference type="InterPro" id="IPR011711">
    <property type="entry name" value="GntR_C"/>
</dbReference>
<dbReference type="PROSITE" id="PS50949">
    <property type="entry name" value="HTH_GNTR"/>
    <property type="match status" value="1"/>
</dbReference>
<dbReference type="InterPro" id="IPR000524">
    <property type="entry name" value="Tscrpt_reg_HTH_GntR"/>
</dbReference>
<dbReference type="InterPro" id="IPR008920">
    <property type="entry name" value="TF_FadR/GntR_C"/>
</dbReference>
<dbReference type="CDD" id="cd07377">
    <property type="entry name" value="WHTH_GntR"/>
    <property type="match status" value="1"/>
</dbReference>
<sequence>MSPVTKPAAATAAPRSSTAVNRTESTAESIKQFILSNGLKPGDPLPGEARLCESLGVSRSSVREALRRLEALDIVNIRQGAGSFVGRMSMSPLVEALAFRALLSTKGDRQTLKEVVEVRQCLDTGLSGQLCRVLKGTSQPGLEALVQSMVAHAQKGETFSEADMAFHDGLLALAGNEVVRQLVSSLWRVHQQVVPTLGLENHDGLVATAKAHGAMLAAACNGDSDAFVKAVIEHYRPLQDTLNDE</sequence>
<keyword evidence="1" id="KW-0805">Transcription regulation</keyword>
<evidence type="ECO:0000256" key="1">
    <source>
        <dbReference type="ARBA" id="ARBA00023015"/>
    </source>
</evidence>
<feature type="compositionally biased region" description="Low complexity" evidence="4">
    <location>
        <begin position="1"/>
        <end position="19"/>
    </location>
</feature>
<protein>
    <submittedName>
        <fullName evidence="6">FadR family transcriptional regulator</fullName>
    </submittedName>
</protein>
<keyword evidence="2" id="KW-0238">DNA-binding</keyword>
<dbReference type="GO" id="GO:0003700">
    <property type="term" value="F:DNA-binding transcription factor activity"/>
    <property type="evidence" value="ECO:0007669"/>
    <property type="project" value="InterPro"/>
</dbReference>
<evidence type="ECO:0000256" key="4">
    <source>
        <dbReference type="SAM" id="MobiDB-lite"/>
    </source>
</evidence>
<dbReference type="SUPFAM" id="SSF48008">
    <property type="entry name" value="GntR ligand-binding domain-like"/>
    <property type="match status" value="1"/>
</dbReference>
<dbReference type="PRINTS" id="PR00035">
    <property type="entry name" value="HTHGNTR"/>
</dbReference>
<dbReference type="InterPro" id="IPR036390">
    <property type="entry name" value="WH_DNA-bd_sf"/>
</dbReference>
<name>A0A939DZI4_9CORY</name>
<evidence type="ECO:0000313" key="7">
    <source>
        <dbReference type="Proteomes" id="UP000664332"/>
    </source>
</evidence>
<dbReference type="InterPro" id="IPR036388">
    <property type="entry name" value="WH-like_DNA-bd_sf"/>
</dbReference>
<dbReference type="Pfam" id="PF00392">
    <property type="entry name" value="GntR"/>
    <property type="match status" value="1"/>
</dbReference>
<evidence type="ECO:0000259" key="5">
    <source>
        <dbReference type="PROSITE" id="PS50949"/>
    </source>
</evidence>
<dbReference type="Proteomes" id="UP000664332">
    <property type="component" value="Unassembled WGS sequence"/>
</dbReference>
<dbReference type="PANTHER" id="PTHR43537:SF5">
    <property type="entry name" value="UXU OPERON TRANSCRIPTIONAL REGULATOR"/>
    <property type="match status" value="1"/>
</dbReference>
<organism evidence="6 7">
    <name type="scientific">Corynebacterium mendelii</name>
    <dbReference type="NCBI Taxonomy" id="2765362"/>
    <lineage>
        <taxon>Bacteria</taxon>
        <taxon>Bacillati</taxon>
        <taxon>Actinomycetota</taxon>
        <taxon>Actinomycetes</taxon>
        <taxon>Mycobacteriales</taxon>
        <taxon>Corynebacteriaceae</taxon>
        <taxon>Corynebacterium</taxon>
    </lineage>
</organism>
<dbReference type="EMBL" id="JAFLEQ010000008">
    <property type="protein sequence ID" value="MBN9643694.1"/>
    <property type="molecule type" value="Genomic_DNA"/>
</dbReference>
<dbReference type="SUPFAM" id="SSF46785">
    <property type="entry name" value="Winged helix' DNA-binding domain"/>
    <property type="match status" value="1"/>
</dbReference>
<dbReference type="PANTHER" id="PTHR43537">
    <property type="entry name" value="TRANSCRIPTIONAL REGULATOR, GNTR FAMILY"/>
    <property type="match status" value="1"/>
</dbReference>
<comment type="caution">
    <text evidence="6">The sequence shown here is derived from an EMBL/GenBank/DDBJ whole genome shotgun (WGS) entry which is preliminary data.</text>
</comment>
<evidence type="ECO:0000313" key="6">
    <source>
        <dbReference type="EMBL" id="MBN9643694.1"/>
    </source>
</evidence>
<dbReference type="Gene3D" id="1.10.10.10">
    <property type="entry name" value="Winged helix-like DNA-binding domain superfamily/Winged helix DNA-binding domain"/>
    <property type="match status" value="1"/>
</dbReference>
<dbReference type="Pfam" id="PF07729">
    <property type="entry name" value="FCD"/>
    <property type="match status" value="1"/>
</dbReference>